<protein>
    <submittedName>
        <fullName evidence="3">Uncharacterized protein LOC104214079</fullName>
    </submittedName>
</protein>
<dbReference type="RefSeq" id="XP_009761987.1">
    <property type="nucleotide sequence ID" value="XM_009763685.1"/>
</dbReference>
<dbReference type="InterPro" id="IPR057670">
    <property type="entry name" value="SH3_retrovirus"/>
</dbReference>
<dbReference type="InterPro" id="IPR039537">
    <property type="entry name" value="Retrotran_Ty1/copia-like"/>
</dbReference>
<dbReference type="Proteomes" id="UP000189701">
    <property type="component" value="Unplaced"/>
</dbReference>
<dbReference type="InterPro" id="IPR001584">
    <property type="entry name" value="Integrase_cat-core"/>
</dbReference>
<dbReference type="AlphaFoldDB" id="A0A1U7V157"/>
<reference evidence="2" key="1">
    <citation type="journal article" date="2013" name="Genome Biol.">
        <title>Reference genomes and transcriptomes of Nicotiana sylvestris and Nicotiana tomentosiformis.</title>
        <authorList>
            <person name="Sierro N."/>
            <person name="Battey J.N."/>
            <person name="Ouadi S."/>
            <person name="Bovet L."/>
            <person name="Goepfert S."/>
            <person name="Bakaher N."/>
            <person name="Peitsch M.C."/>
            <person name="Ivanov N.V."/>
        </authorList>
    </citation>
    <scope>NUCLEOTIDE SEQUENCE [LARGE SCALE GENOMIC DNA]</scope>
</reference>
<dbReference type="SUPFAM" id="SSF53098">
    <property type="entry name" value="Ribonuclease H-like"/>
    <property type="match status" value="1"/>
</dbReference>
<dbReference type="PROSITE" id="PS50994">
    <property type="entry name" value="INTEGRASE"/>
    <property type="match status" value="1"/>
</dbReference>
<evidence type="ECO:0000313" key="2">
    <source>
        <dbReference type="Proteomes" id="UP000189701"/>
    </source>
</evidence>
<gene>
    <name evidence="3" type="primary">LOC104214079</name>
</gene>
<organism evidence="2 3">
    <name type="scientific">Nicotiana sylvestris</name>
    <name type="common">Wood tobacco</name>
    <name type="synonym">South American tobacco</name>
    <dbReference type="NCBI Taxonomy" id="4096"/>
    <lineage>
        <taxon>Eukaryota</taxon>
        <taxon>Viridiplantae</taxon>
        <taxon>Streptophyta</taxon>
        <taxon>Embryophyta</taxon>
        <taxon>Tracheophyta</taxon>
        <taxon>Spermatophyta</taxon>
        <taxon>Magnoliopsida</taxon>
        <taxon>eudicotyledons</taxon>
        <taxon>Gunneridae</taxon>
        <taxon>Pentapetalae</taxon>
        <taxon>asterids</taxon>
        <taxon>lamiids</taxon>
        <taxon>Solanales</taxon>
        <taxon>Solanaceae</taxon>
        <taxon>Nicotianoideae</taxon>
        <taxon>Nicotianeae</taxon>
        <taxon>Nicotiana</taxon>
    </lineage>
</organism>
<dbReference type="GO" id="GO:0015074">
    <property type="term" value="P:DNA integration"/>
    <property type="evidence" value="ECO:0007669"/>
    <property type="project" value="InterPro"/>
</dbReference>
<keyword evidence="2" id="KW-1185">Reference proteome</keyword>
<feature type="domain" description="Integrase catalytic" evidence="1">
    <location>
        <begin position="124"/>
        <end position="225"/>
    </location>
</feature>
<evidence type="ECO:0000313" key="3">
    <source>
        <dbReference type="RefSeq" id="XP_009761987.1"/>
    </source>
</evidence>
<dbReference type="PANTHER" id="PTHR42648:SF31">
    <property type="entry name" value="RNA-DIRECTED DNA POLYMERASE"/>
    <property type="match status" value="1"/>
</dbReference>
<dbReference type="InterPro" id="IPR012337">
    <property type="entry name" value="RNaseH-like_sf"/>
</dbReference>
<dbReference type="GO" id="GO:0003676">
    <property type="term" value="F:nucleic acid binding"/>
    <property type="evidence" value="ECO:0007669"/>
    <property type="project" value="InterPro"/>
</dbReference>
<evidence type="ECO:0000259" key="1">
    <source>
        <dbReference type="PROSITE" id="PS50994"/>
    </source>
</evidence>
<dbReference type="eggNOG" id="KOG0017">
    <property type="taxonomic scope" value="Eukaryota"/>
</dbReference>
<dbReference type="InterPro" id="IPR036397">
    <property type="entry name" value="RNaseH_sf"/>
</dbReference>
<name>A0A1U7V157_NICSY</name>
<dbReference type="PANTHER" id="PTHR42648">
    <property type="entry name" value="TRANSPOSASE, PUTATIVE-RELATED"/>
    <property type="match status" value="1"/>
</dbReference>
<dbReference type="STRING" id="4096.A0A1U7V157"/>
<reference evidence="3" key="2">
    <citation type="submission" date="2025-08" db="UniProtKB">
        <authorList>
            <consortium name="RefSeq"/>
        </authorList>
    </citation>
    <scope>IDENTIFICATION</scope>
    <source>
        <tissue evidence="3">Leaf</tissue>
    </source>
</reference>
<accession>A0A1U7V157</accession>
<dbReference type="Pfam" id="PF25597">
    <property type="entry name" value="SH3_retrovirus"/>
    <property type="match status" value="1"/>
</dbReference>
<sequence>MAGGKVDVTHTGSACLLDKETDLCNFRVKGIGRNRGGLYFLRNGRLTNKLKIICAMSRLCGGTSSLGYMRLGHPSLSTMKNIKELHSYVSIIAENNCFVCPLAKQTRLKFSLNDSRADGLFHRVHMDLWGPYKVPTFNNMYYLLTIVDDHSRYTWSSCPYTPQQNGIVERKHRHILDTTRALKFQGSIPMKCWGICVNVAVYLINRFPSKTLGGKVPFELLHCRKASLLHIRVIGCLCYATNLPKEEKFTERAKTSVLMGYSATQKGYILLDLQTRQIFTSRDVVFRESEFPFAKGSTNMSKESELPMSYPLPIKVSISSPLPMKVSDHSSTPYGSNLPETTVSIDHTKIEDDAQYEAEGASYDGSDAAIFQDVEVQSPNVQDAEAQMSYTIKCSNHLKKKMKMYHQT</sequence>
<dbReference type="Gene3D" id="3.30.420.10">
    <property type="entry name" value="Ribonuclease H-like superfamily/Ribonuclease H"/>
    <property type="match status" value="2"/>
</dbReference>
<proteinExistence type="predicted"/>